<dbReference type="Proteomes" id="UP001501288">
    <property type="component" value="Unassembled WGS sequence"/>
</dbReference>
<evidence type="ECO:0000313" key="1">
    <source>
        <dbReference type="EMBL" id="GAA1533594.1"/>
    </source>
</evidence>
<proteinExistence type="predicted"/>
<dbReference type="EMBL" id="BAAANV010000015">
    <property type="protein sequence ID" value="GAA1533594.1"/>
    <property type="molecule type" value="Genomic_DNA"/>
</dbReference>
<dbReference type="RefSeq" id="WP_182434718.1">
    <property type="nucleotide sequence ID" value="NZ_BAAANV010000015.1"/>
</dbReference>
<organism evidence="1 2">
    <name type="scientific">Dermacoccus barathri</name>
    <dbReference type="NCBI Taxonomy" id="322601"/>
    <lineage>
        <taxon>Bacteria</taxon>
        <taxon>Bacillati</taxon>
        <taxon>Actinomycetota</taxon>
        <taxon>Actinomycetes</taxon>
        <taxon>Micrococcales</taxon>
        <taxon>Dermacoccaceae</taxon>
        <taxon>Dermacoccus</taxon>
    </lineage>
</organism>
<comment type="caution">
    <text evidence="1">The sequence shown here is derived from an EMBL/GenBank/DDBJ whole genome shotgun (WGS) entry which is preliminary data.</text>
</comment>
<evidence type="ECO:0000313" key="2">
    <source>
        <dbReference type="Proteomes" id="UP001501288"/>
    </source>
</evidence>
<accession>A0ABN2B7V0</accession>
<gene>
    <name evidence="1" type="ORF">GCM10009762_04800</name>
</gene>
<name>A0ABN2B7V0_9MICO</name>
<sequence>MTPLSELEEGALERRVPGHWEGDLIIGTNRASCAITLAERMNRYVTFLAYPMADG</sequence>
<keyword evidence="2" id="KW-1185">Reference proteome</keyword>
<protein>
    <recommendedName>
        <fullName evidence="3">IS30 family transposase</fullName>
    </recommendedName>
</protein>
<reference evidence="1 2" key="1">
    <citation type="journal article" date="2019" name="Int. J. Syst. Evol. Microbiol.">
        <title>The Global Catalogue of Microorganisms (GCM) 10K type strain sequencing project: providing services to taxonomists for standard genome sequencing and annotation.</title>
        <authorList>
            <consortium name="The Broad Institute Genomics Platform"/>
            <consortium name="The Broad Institute Genome Sequencing Center for Infectious Disease"/>
            <person name="Wu L."/>
            <person name="Ma J."/>
        </authorList>
    </citation>
    <scope>NUCLEOTIDE SEQUENCE [LARGE SCALE GENOMIC DNA]</scope>
    <source>
        <strain evidence="1 2">JCM 14588</strain>
    </source>
</reference>
<evidence type="ECO:0008006" key="3">
    <source>
        <dbReference type="Google" id="ProtNLM"/>
    </source>
</evidence>